<dbReference type="PROSITE" id="PS50237">
    <property type="entry name" value="HECT"/>
    <property type="match status" value="1"/>
</dbReference>
<dbReference type="Proteomes" id="UP000799439">
    <property type="component" value="Unassembled WGS sequence"/>
</dbReference>
<comment type="caution">
    <text evidence="8">The sequence shown here is derived from an EMBL/GenBank/DDBJ whole genome shotgun (WGS) entry which is preliminary data.</text>
</comment>
<dbReference type="PANTHER" id="PTHR45700:SF2">
    <property type="entry name" value="UBIQUITIN-PROTEIN LIGASE E3C"/>
    <property type="match status" value="1"/>
</dbReference>
<dbReference type="EMBL" id="ML996084">
    <property type="protein sequence ID" value="KAF2153906.1"/>
    <property type="molecule type" value="Genomic_DNA"/>
</dbReference>
<dbReference type="GO" id="GO:0006511">
    <property type="term" value="P:ubiquitin-dependent protein catabolic process"/>
    <property type="evidence" value="ECO:0007669"/>
    <property type="project" value="TreeGrafter"/>
</dbReference>
<evidence type="ECO:0000256" key="4">
    <source>
        <dbReference type="ARBA" id="ARBA00022786"/>
    </source>
</evidence>
<keyword evidence="9" id="KW-1185">Reference proteome</keyword>
<feature type="domain" description="HECT" evidence="7">
    <location>
        <begin position="784"/>
        <end position="1157"/>
    </location>
</feature>
<dbReference type="Gene3D" id="3.30.2160.10">
    <property type="entry name" value="Hect, E3 ligase catalytic domain"/>
    <property type="match status" value="1"/>
</dbReference>
<evidence type="ECO:0000259" key="7">
    <source>
        <dbReference type="PROSITE" id="PS50237"/>
    </source>
</evidence>
<keyword evidence="3" id="KW-0808">Transferase</keyword>
<dbReference type="FunFam" id="3.30.2410.10:FF:000011">
    <property type="entry name" value="Putative Ubiquitin-protein ligase E3C"/>
    <property type="match status" value="1"/>
</dbReference>
<evidence type="ECO:0000256" key="2">
    <source>
        <dbReference type="ARBA" id="ARBA00012485"/>
    </source>
</evidence>
<dbReference type="InterPro" id="IPR044611">
    <property type="entry name" value="E3A/B/C-like"/>
</dbReference>
<dbReference type="OrthoDB" id="8068875at2759"/>
<dbReference type="GO" id="GO:0061630">
    <property type="term" value="F:ubiquitin protein ligase activity"/>
    <property type="evidence" value="ECO:0007669"/>
    <property type="project" value="UniProtKB-EC"/>
</dbReference>
<keyword evidence="4 5" id="KW-0833">Ubl conjugation pathway</keyword>
<proteinExistence type="predicted"/>
<protein>
    <recommendedName>
        <fullName evidence="2">HECT-type E3 ubiquitin transferase</fullName>
        <ecNumber evidence="2">2.3.2.26</ecNumber>
    </recommendedName>
</protein>
<reference evidence="8" key="1">
    <citation type="journal article" date="2020" name="Stud. Mycol.">
        <title>101 Dothideomycetes genomes: a test case for predicting lifestyles and emergence of pathogens.</title>
        <authorList>
            <person name="Haridas S."/>
            <person name="Albert R."/>
            <person name="Binder M."/>
            <person name="Bloem J."/>
            <person name="Labutti K."/>
            <person name="Salamov A."/>
            <person name="Andreopoulos B."/>
            <person name="Baker S."/>
            <person name="Barry K."/>
            <person name="Bills G."/>
            <person name="Bluhm B."/>
            <person name="Cannon C."/>
            <person name="Castanera R."/>
            <person name="Culley D."/>
            <person name="Daum C."/>
            <person name="Ezra D."/>
            <person name="Gonzalez J."/>
            <person name="Henrissat B."/>
            <person name="Kuo A."/>
            <person name="Liang C."/>
            <person name="Lipzen A."/>
            <person name="Lutzoni F."/>
            <person name="Magnuson J."/>
            <person name="Mondo S."/>
            <person name="Nolan M."/>
            <person name="Ohm R."/>
            <person name="Pangilinan J."/>
            <person name="Park H.-J."/>
            <person name="Ramirez L."/>
            <person name="Alfaro M."/>
            <person name="Sun H."/>
            <person name="Tritt A."/>
            <person name="Yoshinaga Y."/>
            <person name="Zwiers L.-H."/>
            <person name="Turgeon B."/>
            <person name="Goodwin S."/>
            <person name="Spatafora J."/>
            <person name="Crous P."/>
            <person name="Grigoriev I."/>
        </authorList>
    </citation>
    <scope>NUCLEOTIDE SEQUENCE</scope>
    <source>
        <strain evidence="8">CBS 260.36</strain>
    </source>
</reference>
<feature type="compositionally biased region" description="Polar residues" evidence="6">
    <location>
        <begin position="31"/>
        <end position="40"/>
    </location>
</feature>
<dbReference type="GO" id="GO:0000209">
    <property type="term" value="P:protein polyubiquitination"/>
    <property type="evidence" value="ECO:0007669"/>
    <property type="project" value="InterPro"/>
</dbReference>
<dbReference type="AlphaFoldDB" id="A0A9P4J3L7"/>
<feature type="non-terminal residue" evidence="8">
    <location>
        <position position="1157"/>
    </location>
</feature>
<dbReference type="PROSITE" id="PS50096">
    <property type="entry name" value="IQ"/>
    <property type="match status" value="1"/>
</dbReference>
<dbReference type="EC" id="2.3.2.26" evidence="2"/>
<evidence type="ECO:0000313" key="9">
    <source>
        <dbReference type="Proteomes" id="UP000799439"/>
    </source>
</evidence>
<accession>A0A9P4J3L7</accession>
<evidence type="ECO:0000256" key="3">
    <source>
        <dbReference type="ARBA" id="ARBA00022679"/>
    </source>
</evidence>
<evidence type="ECO:0000313" key="8">
    <source>
        <dbReference type="EMBL" id="KAF2153906.1"/>
    </source>
</evidence>
<dbReference type="FunFam" id="3.30.2160.10:FF:000002">
    <property type="entry name" value="Putative Ubiquitin-protein ligase E3C"/>
    <property type="match status" value="1"/>
</dbReference>
<dbReference type="PANTHER" id="PTHR45700">
    <property type="entry name" value="UBIQUITIN-PROTEIN LIGASE E3C"/>
    <property type="match status" value="1"/>
</dbReference>
<dbReference type="Gene3D" id="3.30.2410.10">
    <property type="entry name" value="Hect, E3 ligase catalytic domain"/>
    <property type="match status" value="1"/>
</dbReference>
<evidence type="ECO:0000256" key="1">
    <source>
        <dbReference type="ARBA" id="ARBA00000885"/>
    </source>
</evidence>
<dbReference type="CDD" id="cd00078">
    <property type="entry name" value="HECTc"/>
    <property type="match status" value="1"/>
</dbReference>
<feature type="active site" description="Glycyl thioester intermediate" evidence="5">
    <location>
        <position position="1126"/>
    </location>
</feature>
<dbReference type="Pfam" id="PF00632">
    <property type="entry name" value="HECT"/>
    <property type="match status" value="1"/>
</dbReference>
<name>A0A9P4J3L7_9PEZI</name>
<organism evidence="8 9">
    <name type="scientific">Myriangium duriaei CBS 260.36</name>
    <dbReference type="NCBI Taxonomy" id="1168546"/>
    <lineage>
        <taxon>Eukaryota</taxon>
        <taxon>Fungi</taxon>
        <taxon>Dikarya</taxon>
        <taxon>Ascomycota</taxon>
        <taxon>Pezizomycotina</taxon>
        <taxon>Dothideomycetes</taxon>
        <taxon>Dothideomycetidae</taxon>
        <taxon>Myriangiales</taxon>
        <taxon>Myriangiaceae</taxon>
        <taxon>Myriangium</taxon>
    </lineage>
</organism>
<comment type="catalytic activity">
    <reaction evidence="1">
        <text>S-ubiquitinyl-[E2 ubiquitin-conjugating enzyme]-L-cysteine + [acceptor protein]-L-lysine = [E2 ubiquitin-conjugating enzyme]-L-cysteine + N(6)-ubiquitinyl-[acceptor protein]-L-lysine.</text>
        <dbReference type="EC" id="2.3.2.26"/>
    </reaction>
</comment>
<dbReference type="InterPro" id="IPR000569">
    <property type="entry name" value="HECT_dom"/>
</dbReference>
<dbReference type="InterPro" id="IPR035983">
    <property type="entry name" value="Hect_E3_ubiquitin_ligase"/>
</dbReference>
<evidence type="ECO:0000256" key="6">
    <source>
        <dbReference type="SAM" id="MobiDB-lite"/>
    </source>
</evidence>
<dbReference type="SUPFAM" id="SSF56204">
    <property type="entry name" value="Hect, E3 ligase catalytic domain"/>
    <property type="match status" value="1"/>
</dbReference>
<dbReference type="SMART" id="SM00119">
    <property type="entry name" value="HECTc"/>
    <property type="match status" value="1"/>
</dbReference>
<evidence type="ECO:0000256" key="5">
    <source>
        <dbReference type="PROSITE-ProRule" id="PRU00104"/>
    </source>
</evidence>
<sequence length="1157" mass="131263">MYQSFTGSSRRPRQVDLSGRKANPWSIGPQPGTQTALQNAQHDRQLRQRQRQELAAAKIVQRVWRGYTVRSSCRRAWREEWDKTYFADGASIPSQPTAQDCVELLVLFALPADDGDVQRMIWVGDQLRKSTQKQDRCTEDAGWWAYHRFGKLCLRAMRRLITQRSPPTAILMGLLNCIDLVVVTDLDKHTFVADLLYQMITNAYEDCPEIRSQLLELLRGSILRADETVYEALSTEILGKPQALEVLDVLVNAVDRSRLIKGTATVSHKFTPDARRALWLLGNLIHVITTKPLASRSSPGNSYGSNSGSSIQLMGQLLGAVAEVIDVEATPLELDNYQFDKNVLSSSSTRTPLNPFLQRALRNLIDQDTVRRVLVEFQNSDDDASTYLATYVLTLLRVFYQHSDDIRMWLYLGPSDHSSSQQITSPIGFFWKAARTSTVVQSIVKDPRAATALIINKASVSAYQPPSSNLRLEAAIINDWKVVLIFLELYTFVLKLMDDEEFLGQNLQNGRSRINPLSLSDVADLVIFLKHLGFAMYYYAQQISDAFSSNQTSLSRQNLNRAFGVVPDPEEVEHPDPQPITVAGLPGIGLEYVKGIVTGLVRSIYERDSRRRFLPKGHWLMTSEFDMSNFISDVVAEEENRHQVEDGDENDMFESDDDSDWRVINAMNSNLRRIRDTEKRQRALKKASRRRYLESVAPRLEILQHMPFLIPFDTRVAIFREFVRLDQSKRRNGFIDPDIWRQTLIAGRTRFEAERELNRHHAKIRRKHEFRDSMDQFWDLGASLKEPIQITFVDEFDMVEAGIDGGGVTKEFLTSATANAFSPEYGLFKSTDQHLLYPNPTAMEELRRKFDDSEVYLIGDVFEDHVRWMLNEYEYAGRIIGKCLYEGILVDISFAGFFLNKWATAGSTSSNSQESAYRTNINDLRDLDEELYQGLLSLKNYEGNAEDMALTFSITDEIPVANGGTKAVDRDLIPGGSNIPVTNENKLIYISRVARYRLQVQSFRQSNAFLKGLSSIIQPSWLAMFNQSELQNLVGGAASSINVEDLRRNTIYGGLYVIGDDGQEHPSVQLFWRVMHELSDEEKGKVLKFVTSTPRAPLLGFGSLTPKFSIRDSGTDEARFPTTSTCINLLKLPRYSSKEGLREKLLYAVNSGAGFDL</sequence>
<gene>
    <name evidence="8" type="ORF">K461DRAFT_276962</name>
</gene>
<feature type="region of interest" description="Disordered" evidence="6">
    <location>
        <begin position="1"/>
        <end position="44"/>
    </location>
</feature>
<dbReference type="Gene3D" id="3.90.1750.10">
    <property type="entry name" value="Hect, E3 ligase catalytic domains"/>
    <property type="match status" value="1"/>
</dbReference>